<evidence type="ECO:0000256" key="6">
    <source>
        <dbReference type="ARBA" id="ARBA00023052"/>
    </source>
</evidence>
<dbReference type="InterPro" id="IPR009014">
    <property type="entry name" value="Transketo_C/PFOR_II"/>
</dbReference>
<evidence type="ECO:0000313" key="14">
    <source>
        <dbReference type="Proteomes" id="UP000321275"/>
    </source>
</evidence>
<dbReference type="InterPro" id="IPR001849">
    <property type="entry name" value="PH_domain"/>
</dbReference>
<proteinExistence type="predicted"/>
<comment type="cofactor">
    <cofactor evidence="10">
        <name>Mg(2+)</name>
        <dbReference type="ChEBI" id="CHEBI:18420"/>
    </cofactor>
</comment>
<organism evidence="12 14">
    <name type="scientific">Bisbaumannia pacifica</name>
    <dbReference type="NCBI Taxonomy" id="77098"/>
    <lineage>
        <taxon>Bacteria</taxon>
        <taxon>Pseudomonadati</taxon>
        <taxon>Pseudomonadota</taxon>
        <taxon>Gammaproteobacteria</taxon>
        <taxon>Oceanospirillales</taxon>
        <taxon>Halomonadaceae</taxon>
        <taxon>Bisbaumannia</taxon>
    </lineage>
</organism>
<dbReference type="EC" id="1.2.4.1" evidence="3 9"/>
<dbReference type="InterPro" id="IPR035807">
    <property type="entry name" value="PDC_E1_N"/>
</dbReference>
<comment type="cofactor">
    <cofactor evidence="1 9">
        <name>thiamine diphosphate</name>
        <dbReference type="ChEBI" id="CHEBI:58937"/>
    </cofactor>
</comment>
<dbReference type="Proteomes" id="UP000651738">
    <property type="component" value="Unassembled WGS sequence"/>
</dbReference>
<sequence>MSLEAREDLDPVETQEWLESLESVLDREGEDRAQFLLSNLADRLRRDGMQVPFSVTTPHRNSIPVHREARMPGDLFMERRIRSLIRYNAIAQVIRNNRANPGVGGHIASFMSAATLYDVGFNHFFRAPNGDFEGDLVYIQGHVAPGIYARAFLEGRLSEAQMDKFRQEVDGDGLSSYPHPWLMPDFWQFPTVSMGLGPIQAIYQAHVMKYLHSREMKDMHDRKIWCFMGDGECDEPESLGAIHLASREKLDNLIFVINCNLQRLDGPVRGNSRIMDELEGVFRGAGWNVQKVVWGRFWDPLFEQDKKGMLQKRMDEAVDGDYQNYKANGGAYTREHFFGKYPETAELVKDMSDEDIWRLNRGGHDPYKVYAAYHEAVNNANGRPTVILAHTVKGYGMGGGDGEAANESHQLKSMEYEALKRFRDRFGIPISDEQLKDVPYYKPADDSPEMKYMHLQRERLGGYLPQRRSDFQALEIPSLEDKTFASQTGGSKGREVSTTMAFVRVLNGLVKDKKIGKQVVPIIPDEARTFGMEGMFRQLGIYTSEGQKYEPVDKGQIMFYREDKKGQILEEGISEAGAMSAWIAAATSYSNNNLTLLPFYVYYSMFGFQRIGDLAWAAGDLQARGFLVGGTAGRTTLNGEGLQHQDGHGHILASTIPNCRSYDPTYAHEVAVIVQDGLKRMFADKENCFYYLSVMNENYEHPELETIPAEDIIKGMYLLRETAGKKGRVQLLGSGTILREVEAAAEMLAEEWGIGADIWSVTSFNELRREALEVDRQAFLHPEDEPGKPHVTQCLEGREGPAIASTDYMKLFADQVRAWVPTDYTVLGTDGYGRSDSREKLRHFFEVDRYFVTVAALKALADRGELDRKVVSEAIKKYGIDPSKPNPLSV</sequence>
<dbReference type="AlphaFoldDB" id="A0A510XGP4"/>
<dbReference type="Pfam" id="PF00456">
    <property type="entry name" value="Transketolase_N"/>
    <property type="match status" value="1"/>
</dbReference>
<gene>
    <name evidence="12" type="primary">aceE</name>
    <name evidence="12" type="ORF">HPA02_29030</name>
    <name evidence="13" type="ORF">I7V36_16825</name>
</gene>
<keyword evidence="14" id="KW-1185">Reference proteome</keyword>
<keyword evidence="6 9" id="KW-0786">Thiamine pyrophosphate</keyword>
<evidence type="ECO:0000313" key="12">
    <source>
        <dbReference type="EMBL" id="GEK48620.1"/>
    </source>
</evidence>
<comment type="catalytic activity">
    <reaction evidence="8 9">
        <text>N(6)-[(R)-lipoyl]-L-lysyl-[protein] + pyruvate + H(+) = N(6)-[(R)-S(8)-acetyldihydrolipoyl]-L-lysyl-[protein] + CO2</text>
        <dbReference type="Rhea" id="RHEA:19189"/>
        <dbReference type="Rhea" id="RHEA-COMP:10474"/>
        <dbReference type="Rhea" id="RHEA-COMP:10478"/>
        <dbReference type="ChEBI" id="CHEBI:15361"/>
        <dbReference type="ChEBI" id="CHEBI:15378"/>
        <dbReference type="ChEBI" id="CHEBI:16526"/>
        <dbReference type="ChEBI" id="CHEBI:83099"/>
        <dbReference type="ChEBI" id="CHEBI:83111"/>
        <dbReference type="EC" id="1.2.4.1"/>
    </reaction>
</comment>
<dbReference type="PANTHER" id="PTHR43825">
    <property type="entry name" value="PYRUVATE DEHYDROGENASE E1 COMPONENT"/>
    <property type="match status" value="1"/>
</dbReference>
<evidence type="ECO:0000256" key="2">
    <source>
        <dbReference type="ARBA" id="ARBA00003157"/>
    </source>
</evidence>
<dbReference type="EMBL" id="JAEDAF010000021">
    <property type="protein sequence ID" value="MBH8581767.1"/>
    <property type="molecule type" value="Genomic_DNA"/>
</dbReference>
<comment type="function">
    <text evidence="2 9">Component of the pyruvate dehydrogenase (PDH) complex, that catalyzes the overall conversion of pyruvate to acetyl-CoA and CO(2).</text>
</comment>
<dbReference type="RefSeq" id="WP_146803952.1">
    <property type="nucleotide sequence ID" value="NZ_BJUK01000042.1"/>
</dbReference>
<reference evidence="12 14" key="1">
    <citation type="submission" date="2019-07" db="EMBL/GenBank/DDBJ databases">
        <title>Whole genome shotgun sequence of Halomonas pacifica NBRC 102220.</title>
        <authorList>
            <person name="Hosoyama A."/>
            <person name="Uohara A."/>
            <person name="Ohji S."/>
            <person name="Ichikawa N."/>
        </authorList>
    </citation>
    <scope>NUCLEOTIDE SEQUENCE [LARGE SCALE GENOMIC DNA]</scope>
    <source>
        <strain evidence="12 14">NBRC 102220</strain>
    </source>
</reference>
<evidence type="ECO:0000256" key="3">
    <source>
        <dbReference type="ARBA" id="ARBA00012281"/>
    </source>
</evidence>
<evidence type="ECO:0000259" key="11">
    <source>
        <dbReference type="PROSITE" id="PS50003"/>
    </source>
</evidence>
<feature type="binding site" evidence="10">
    <location>
        <position position="262"/>
    </location>
    <ligand>
        <name>Mg(2+)</name>
        <dbReference type="ChEBI" id="CHEBI:18420"/>
    </ligand>
</feature>
<keyword evidence="10" id="KW-0479">Metal-binding</keyword>
<dbReference type="Gene3D" id="3.40.50.920">
    <property type="match status" value="1"/>
</dbReference>
<comment type="caution">
    <text evidence="12">The sequence shown here is derived from an EMBL/GenBank/DDBJ whole genome shotgun (WGS) entry which is preliminary data.</text>
</comment>
<reference evidence="13 15" key="2">
    <citation type="submission" date="2020-12" db="EMBL/GenBank/DDBJ databases">
        <title>Draft genome sequence of Halomonas pacifica strain CARE-V15.</title>
        <authorList>
            <person name="Vignesh N."/>
            <person name="Thabitha A."/>
            <person name="Saravanan R."/>
            <person name="Manigandan V."/>
        </authorList>
    </citation>
    <scope>NUCLEOTIDE SEQUENCE [LARGE SCALE GENOMIC DNA]</scope>
    <source>
        <strain evidence="13 15">CARE-V15</strain>
    </source>
</reference>
<evidence type="ECO:0000256" key="10">
    <source>
        <dbReference type="PIRSR" id="PIRSR000156-1"/>
    </source>
</evidence>
<dbReference type="NCBIfam" id="TIGR00759">
    <property type="entry name" value="aceE"/>
    <property type="match status" value="1"/>
</dbReference>
<evidence type="ECO:0000256" key="7">
    <source>
        <dbReference type="ARBA" id="ARBA00023317"/>
    </source>
</evidence>
<keyword evidence="5 9" id="KW-0560">Oxidoreductase</keyword>
<evidence type="ECO:0000256" key="8">
    <source>
        <dbReference type="ARBA" id="ARBA00051231"/>
    </source>
</evidence>
<dbReference type="OrthoDB" id="9759664at2"/>
<evidence type="ECO:0000256" key="1">
    <source>
        <dbReference type="ARBA" id="ARBA00001964"/>
    </source>
</evidence>
<dbReference type="PANTHER" id="PTHR43825:SF3">
    <property type="entry name" value="PYRUVATE DEHYDROGENASE E1 COMPONENT"/>
    <property type="match status" value="1"/>
</dbReference>
<evidence type="ECO:0000256" key="4">
    <source>
        <dbReference type="ARBA" id="ARBA00017172"/>
    </source>
</evidence>
<name>A0A510XGP4_9GAMM</name>
<protein>
    <recommendedName>
        <fullName evidence="4 9">Pyruvate dehydrogenase E1 component</fullName>
        <ecNumber evidence="3 9">1.2.4.1</ecNumber>
    </recommendedName>
</protein>
<dbReference type="PROSITE" id="PS50003">
    <property type="entry name" value="PH_DOMAIN"/>
    <property type="match status" value="1"/>
</dbReference>
<keyword evidence="7 9" id="KW-0670">Pyruvate</keyword>
<dbReference type="InterPro" id="IPR041621">
    <property type="entry name" value="PDH_E1_M"/>
</dbReference>
<dbReference type="Pfam" id="PF17831">
    <property type="entry name" value="PDH_E1_M"/>
    <property type="match status" value="1"/>
</dbReference>
<dbReference type="InterPro" id="IPR005474">
    <property type="entry name" value="Transketolase_N"/>
</dbReference>
<keyword evidence="10" id="KW-0460">Magnesium</keyword>
<evidence type="ECO:0000313" key="15">
    <source>
        <dbReference type="Proteomes" id="UP000651738"/>
    </source>
</evidence>
<evidence type="ECO:0000256" key="5">
    <source>
        <dbReference type="ARBA" id="ARBA00023002"/>
    </source>
</evidence>
<dbReference type="SUPFAM" id="SSF52922">
    <property type="entry name" value="TK C-terminal domain-like"/>
    <property type="match status" value="1"/>
</dbReference>
<dbReference type="GO" id="GO:0004739">
    <property type="term" value="F:pyruvate dehydrogenase (acetyl-transferring) activity"/>
    <property type="evidence" value="ECO:0007669"/>
    <property type="project" value="UniProtKB-EC"/>
</dbReference>
<dbReference type="InterPro" id="IPR004660">
    <property type="entry name" value="PDH_E1"/>
</dbReference>
<dbReference type="Pfam" id="PF22613">
    <property type="entry name" value="Transketolase_C_1"/>
    <property type="match status" value="1"/>
</dbReference>
<accession>A0A510XGP4</accession>
<dbReference type="Gene3D" id="3.40.50.970">
    <property type="match status" value="2"/>
</dbReference>
<dbReference type="InterPro" id="IPR051157">
    <property type="entry name" value="PDH/Transketolase"/>
</dbReference>
<dbReference type="GO" id="GO:0046872">
    <property type="term" value="F:metal ion binding"/>
    <property type="evidence" value="ECO:0007669"/>
    <property type="project" value="UniProtKB-KW"/>
</dbReference>
<dbReference type="SUPFAM" id="SSF52518">
    <property type="entry name" value="Thiamin diphosphate-binding fold (THDP-binding)"/>
    <property type="match status" value="2"/>
</dbReference>
<dbReference type="InterPro" id="IPR055152">
    <property type="entry name" value="Transketolase-like_C_2"/>
</dbReference>
<feature type="domain" description="PH" evidence="11">
    <location>
        <begin position="1"/>
        <end position="26"/>
    </location>
</feature>
<feature type="binding site" evidence="10">
    <location>
        <position position="230"/>
    </location>
    <ligand>
        <name>Mg(2+)</name>
        <dbReference type="ChEBI" id="CHEBI:18420"/>
    </ligand>
</feature>
<evidence type="ECO:0000256" key="9">
    <source>
        <dbReference type="PIRNR" id="PIRNR000156"/>
    </source>
</evidence>
<dbReference type="Proteomes" id="UP000321275">
    <property type="component" value="Unassembled WGS sequence"/>
</dbReference>
<dbReference type="PIRSF" id="PIRSF000156">
    <property type="entry name" value="Pyruvate_dh_E1"/>
    <property type="match status" value="1"/>
</dbReference>
<dbReference type="EMBL" id="BJUK01000042">
    <property type="protein sequence ID" value="GEK48620.1"/>
    <property type="molecule type" value="Genomic_DNA"/>
</dbReference>
<dbReference type="CDD" id="cd02017">
    <property type="entry name" value="TPP_E1_EcPDC_like"/>
    <property type="match status" value="1"/>
</dbReference>
<dbReference type="InterPro" id="IPR029061">
    <property type="entry name" value="THDP-binding"/>
</dbReference>
<evidence type="ECO:0000313" key="13">
    <source>
        <dbReference type="EMBL" id="MBH8581767.1"/>
    </source>
</evidence>
<dbReference type="FunFam" id="3.40.50.970:FF:000011">
    <property type="entry name" value="Pyruvate dehydrogenase E1 component"/>
    <property type="match status" value="1"/>
</dbReference>
<feature type="binding site" evidence="10">
    <location>
        <position position="260"/>
    </location>
    <ligand>
        <name>Mg(2+)</name>
        <dbReference type="ChEBI" id="CHEBI:18420"/>
    </ligand>
</feature>